<keyword evidence="2" id="KW-1185">Reference proteome</keyword>
<proteinExistence type="predicted"/>
<dbReference type="RefSeq" id="WP_148921269.1">
    <property type="nucleotide sequence ID" value="NZ_VTAV01000027.1"/>
</dbReference>
<name>A0A5D4GR47_9SPHI</name>
<gene>
    <name evidence="1" type="ORF">FXV77_21315</name>
</gene>
<dbReference type="Proteomes" id="UP000322362">
    <property type="component" value="Unassembled WGS sequence"/>
</dbReference>
<evidence type="ECO:0000313" key="1">
    <source>
        <dbReference type="EMBL" id="TYR31236.1"/>
    </source>
</evidence>
<protein>
    <submittedName>
        <fullName evidence="1">Uncharacterized protein</fullName>
    </submittedName>
</protein>
<reference evidence="1 2" key="1">
    <citation type="submission" date="2019-08" db="EMBL/GenBank/DDBJ databases">
        <title>Phlebobacter frassis gen. nov. sp. nov., a new member of family Sphingobacteriaceae isolated from sand fly rearing media.</title>
        <authorList>
            <person name="Kakumanu M.L."/>
            <person name="Marayati B.F."/>
            <person name="Wada-Katsumata A."/>
            <person name="Wasserberg G."/>
            <person name="Schal C."/>
            <person name="Apperson C.S."/>
            <person name="Ponnusamy L."/>
        </authorList>
    </citation>
    <scope>NUCLEOTIDE SEQUENCE [LARGE SCALE GENOMIC DNA]</scope>
    <source>
        <strain evidence="1 2">SSI9</strain>
    </source>
</reference>
<dbReference type="EMBL" id="VTAV01000027">
    <property type="protein sequence ID" value="TYR31236.1"/>
    <property type="molecule type" value="Genomic_DNA"/>
</dbReference>
<evidence type="ECO:0000313" key="2">
    <source>
        <dbReference type="Proteomes" id="UP000322362"/>
    </source>
</evidence>
<sequence length="226" mass="27444">MKTIYIHHPLRDITYKSKKERYFMDSERQALLDYRTAHDNTWRMKLRFEKARGEVFLAQNQLHDIDYEREELEEMWGYYLKQVDLTDVDIIHNIEIRFQVELRDFYLQVRKLHQRIIKFYDNVAVLDSEYTDLTNTYFKSSKPIDPLNFSILDDIFKFHEDRETDIKSLDKDLQEFLQTLTAVYALLDDYIQSYNTFYQHYSTSLQNVEQLMKATQKLNSIWGDEG</sequence>
<comment type="caution">
    <text evidence="1">The sequence shown here is derived from an EMBL/GenBank/DDBJ whole genome shotgun (WGS) entry which is preliminary data.</text>
</comment>
<accession>A0A5D4GR47</accession>
<organism evidence="1 2">
    <name type="scientific">Sphingobacterium phlebotomi</name>
    <dbReference type="NCBI Taxonomy" id="2605433"/>
    <lineage>
        <taxon>Bacteria</taxon>
        <taxon>Pseudomonadati</taxon>
        <taxon>Bacteroidota</taxon>
        <taxon>Sphingobacteriia</taxon>
        <taxon>Sphingobacteriales</taxon>
        <taxon>Sphingobacteriaceae</taxon>
        <taxon>Sphingobacterium</taxon>
    </lineage>
</organism>
<dbReference type="AlphaFoldDB" id="A0A5D4GR47"/>